<organism evidence="9 10">
    <name type="scientific">Nonomuraea soli</name>
    <dbReference type="NCBI Taxonomy" id="1032476"/>
    <lineage>
        <taxon>Bacteria</taxon>
        <taxon>Bacillati</taxon>
        <taxon>Actinomycetota</taxon>
        <taxon>Actinomycetes</taxon>
        <taxon>Streptosporangiales</taxon>
        <taxon>Streptosporangiaceae</taxon>
        <taxon>Nonomuraea</taxon>
    </lineage>
</organism>
<dbReference type="RefSeq" id="WP_312894629.1">
    <property type="nucleotide sequence ID" value="NZ_BAABAM010000005.1"/>
</dbReference>
<dbReference type="Gene3D" id="3.40.50.1820">
    <property type="entry name" value="alpha/beta hydrolase"/>
    <property type="match status" value="1"/>
</dbReference>
<dbReference type="EMBL" id="JACDUR010000005">
    <property type="protein sequence ID" value="MBA2893726.1"/>
    <property type="molecule type" value="Genomic_DNA"/>
</dbReference>
<dbReference type="PRINTS" id="PR00862">
    <property type="entry name" value="PROLIGOPTASE"/>
</dbReference>
<dbReference type="Proteomes" id="UP000530928">
    <property type="component" value="Unassembled WGS sequence"/>
</dbReference>
<dbReference type="AlphaFoldDB" id="A0A7W0HSJ4"/>
<evidence type="ECO:0000256" key="1">
    <source>
        <dbReference type="ARBA" id="ARBA00001070"/>
    </source>
</evidence>
<dbReference type="EC" id="3.4.21.26" evidence="3"/>
<dbReference type="SUPFAM" id="SSF50993">
    <property type="entry name" value="Peptidase/esterase 'gauge' domain"/>
    <property type="match status" value="1"/>
</dbReference>
<keyword evidence="4" id="KW-0645">Protease</keyword>
<dbReference type="GO" id="GO:0005829">
    <property type="term" value="C:cytosol"/>
    <property type="evidence" value="ECO:0007669"/>
    <property type="project" value="TreeGrafter"/>
</dbReference>
<dbReference type="InterPro" id="IPR002470">
    <property type="entry name" value="Peptidase_S9A"/>
</dbReference>
<dbReference type="InterPro" id="IPR029058">
    <property type="entry name" value="AB_hydrolase_fold"/>
</dbReference>
<dbReference type="GO" id="GO:0006508">
    <property type="term" value="P:proteolysis"/>
    <property type="evidence" value="ECO:0007669"/>
    <property type="project" value="UniProtKB-KW"/>
</dbReference>
<reference evidence="9 10" key="1">
    <citation type="submission" date="2020-07" db="EMBL/GenBank/DDBJ databases">
        <title>Genomic Encyclopedia of Type Strains, Phase IV (KMG-IV): sequencing the most valuable type-strain genomes for metagenomic binning, comparative biology and taxonomic classification.</title>
        <authorList>
            <person name="Goeker M."/>
        </authorList>
    </citation>
    <scope>NUCLEOTIDE SEQUENCE [LARGE SCALE GENOMIC DNA]</scope>
    <source>
        <strain evidence="9 10">DSM 45533</strain>
    </source>
</reference>
<evidence type="ECO:0000256" key="2">
    <source>
        <dbReference type="ARBA" id="ARBA00005228"/>
    </source>
</evidence>
<evidence type="ECO:0000256" key="3">
    <source>
        <dbReference type="ARBA" id="ARBA00011897"/>
    </source>
</evidence>
<proteinExistence type="inferred from homology"/>
<dbReference type="PROSITE" id="PS00708">
    <property type="entry name" value="PRO_ENDOPEP_SER"/>
    <property type="match status" value="1"/>
</dbReference>
<protein>
    <recommendedName>
        <fullName evidence="3">prolyl oligopeptidase</fullName>
        <ecNumber evidence="3">3.4.21.26</ecNumber>
    </recommendedName>
</protein>
<dbReference type="PANTHER" id="PTHR42881">
    <property type="entry name" value="PROLYL ENDOPEPTIDASE"/>
    <property type="match status" value="1"/>
</dbReference>
<comment type="caution">
    <text evidence="9">The sequence shown here is derived from an EMBL/GenBank/DDBJ whole genome shotgun (WGS) entry which is preliminary data.</text>
</comment>
<dbReference type="InterPro" id="IPR002471">
    <property type="entry name" value="Pept_S9_AS"/>
</dbReference>
<name>A0A7W0HSJ4_9ACTN</name>
<evidence type="ECO:0000256" key="4">
    <source>
        <dbReference type="ARBA" id="ARBA00022670"/>
    </source>
</evidence>
<evidence type="ECO:0000256" key="5">
    <source>
        <dbReference type="ARBA" id="ARBA00022801"/>
    </source>
</evidence>
<evidence type="ECO:0000256" key="6">
    <source>
        <dbReference type="ARBA" id="ARBA00022825"/>
    </source>
</evidence>
<keyword evidence="10" id="KW-1185">Reference proteome</keyword>
<evidence type="ECO:0000259" key="8">
    <source>
        <dbReference type="Pfam" id="PF02897"/>
    </source>
</evidence>
<comment type="catalytic activity">
    <reaction evidence="1">
        <text>Hydrolysis of Pro-|-Xaa &gt;&gt; Ala-|-Xaa in oligopeptides.</text>
        <dbReference type="EC" id="3.4.21.26"/>
    </reaction>
</comment>
<feature type="domain" description="Peptidase S9A N-terminal" evidence="8">
    <location>
        <begin position="7"/>
        <end position="386"/>
    </location>
</feature>
<keyword evidence="6" id="KW-0720">Serine protease</keyword>
<dbReference type="GO" id="GO:0070012">
    <property type="term" value="F:oligopeptidase activity"/>
    <property type="evidence" value="ECO:0007669"/>
    <property type="project" value="TreeGrafter"/>
</dbReference>
<evidence type="ECO:0000313" key="10">
    <source>
        <dbReference type="Proteomes" id="UP000530928"/>
    </source>
</evidence>
<evidence type="ECO:0000259" key="7">
    <source>
        <dbReference type="Pfam" id="PF00326"/>
    </source>
</evidence>
<dbReference type="Pfam" id="PF02897">
    <property type="entry name" value="Peptidase_S9_N"/>
    <property type="match status" value="1"/>
</dbReference>
<dbReference type="InterPro" id="IPR023302">
    <property type="entry name" value="Pept_S9A_N"/>
</dbReference>
<dbReference type="InterPro" id="IPR051167">
    <property type="entry name" value="Prolyl_oligopep/macrocyclase"/>
</dbReference>
<dbReference type="Pfam" id="PF00326">
    <property type="entry name" value="Peptidase_S9"/>
    <property type="match status" value="1"/>
</dbReference>
<keyword evidence="5 9" id="KW-0378">Hydrolase</keyword>
<sequence length="654" mass="70574">MQDYPYPEAPRSDAVERLHGKTLSDPYRWLEDPESAESRGWLAAQESLWRRHAATIPLDSPVLTRIGQAAGAGLVTSPRWRGRHRFHLRRTAGQAHPVLFRDGHPLLDPNLLDPDGRVSLLAWHPDAEGRRVACQFARSTAAQPALYIVDADTGQVIDGPMLGCGPSLAWPPGGACFFYTRAGHVLRHRIGAPARDDVRITGEPGDYRLAASDDGRWVILTCVTAAGDDVWLVDPLEPGVPRAVHVGLDARATVSVGPDGRVYVMTTMGAERGRLCVADAATPGQWRELVAEDPLATLTGFAVLDGPALGRPVLLVSHTRDAISELALHDLLTGTRLRPVSLPGAGSTGPLVTRARPAYEAFFTYTDHVTPPAILRFDARDRGVETWMQAPGTVGHEPVTGHRVTCTSRDGTRIPLTILARRDLRGPRPAILYGFGAFGIPLTPAYSSHVLPWLDAGGVFALAGVRGGGEGGPGWHEAARRGTKQRSFDDLIAAAQALVELGWTTPDRLGLCGESHGGLLVGAVITQRPELCAAAVLVEPVLDMVRYEHSPPAAEWREEYGSADDPVELSWLLSYSPYHHVKPGVAYPATLFVVQRDGARADAMHARKMCAAMQAATTSRRPVLLRHERGRGSDCLARDLLSFMGVHTGLISPA</sequence>
<dbReference type="PANTHER" id="PTHR42881:SF2">
    <property type="entry name" value="PROLYL ENDOPEPTIDASE"/>
    <property type="match status" value="1"/>
</dbReference>
<dbReference type="InterPro" id="IPR001375">
    <property type="entry name" value="Peptidase_S9_cat"/>
</dbReference>
<gene>
    <name evidence="9" type="ORF">HNR30_005087</name>
</gene>
<evidence type="ECO:0000313" key="9">
    <source>
        <dbReference type="EMBL" id="MBA2893726.1"/>
    </source>
</evidence>
<accession>A0A7W0HSJ4</accession>
<comment type="similarity">
    <text evidence="2">Belongs to the peptidase S9A family.</text>
</comment>
<dbReference type="GO" id="GO:0004252">
    <property type="term" value="F:serine-type endopeptidase activity"/>
    <property type="evidence" value="ECO:0007669"/>
    <property type="project" value="UniProtKB-EC"/>
</dbReference>
<feature type="domain" description="Peptidase S9 prolyl oligopeptidase catalytic" evidence="7">
    <location>
        <begin position="447"/>
        <end position="617"/>
    </location>
</feature>
<dbReference type="Gene3D" id="2.130.10.120">
    <property type="entry name" value="Prolyl oligopeptidase, N-terminal domain"/>
    <property type="match status" value="1"/>
</dbReference>
<dbReference type="SUPFAM" id="SSF53474">
    <property type="entry name" value="alpha/beta-Hydrolases"/>
    <property type="match status" value="1"/>
</dbReference>